<keyword evidence="2 3" id="KW-0694">RNA-binding</keyword>
<feature type="region of interest" description="Disordered" evidence="4">
    <location>
        <begin position="79"/>
        <end position="129"/>
    </location>
</feature>
<evidence type="ECO:0000313" key="5">
    <source>
        <dbReference type="EMBL" id="OIN89873.1"/>
    </source>
</evidence>
<evidence type="ECO:0000256" key="1">
    <source>
        <dbReference type="ARBA" id="ARBA00022490"/>
    </source>
</evidence>
<dbReference type="SUPFAM" id="SSF54814">
    <property type="entry name" value="Prokaryotic type KH domain (KH-domain type II)"/>
    <property type="match status" value="1"/>
</dbReference>
<protein>
    <recommendedName>
        <fullName evidence="3">RNA-binding protein KhpA</fullName>
    </recommendedName>
    <alternativeName>
        <fullName evidence="3">KH-domain protein A</fullName>
    </alternativeName>
</protein>
<dbReference type="GO" id="GO:0005737">
    <property type="term" value="C:cytoplasm"/>
    <property type="evidence" value="ECO:0007669"/>
    <property type="project" value="UniProtKB-SubCell"/>
</dbReference>
<sequence>MAEMTDQEFVESVVKAIVDSPSGVSTKRSVDEMGVLVELTVDAEDMGKIIGKEGRTAKAIRTLLRVFGAKNNARINLKIVEPEGSERPPRRESTGEIETVTDTDEKPEEKEEKKGKAEDVEDVPTDVLA</sequence>
<dbReference type="AlphaFoldDB" id="A0A1J4RR76"/>
<organism evidence="5 6">
    <name type="scientific">Candidatus Berkelbacteria bacterium CG1_02_42_45</name>
    <dbReference type="NCBI Taxonomy" id="1805036"/>
    <lineage>
        <taxon>Bacteria</taxon>
        <taxon>Candidatus Berkelbacteria</taxon>
    </lineage>
</organism>
<dbReference type="InterPro" id="IPR015946">
    <property type="entry name" value="KH_dom-like_a/b"/>
</dbReference>
<dbReference type="InterPro" id="IPR020627">
    <property type="entry name" value="KhpA"/>
</dbReference>
<evidence type="ECO:0000256" key="4">
    <source>
        <dbReference type="SAM" id="MobiDB-lite"/>
    </source>
</evidence>
<dbReference type="CDD" id="cd22533">
    <property type="entry name" value="KH-II_YlqC-like"/>
    <property type="match status" value="1"/>
</dbReference>
<keyword evidence="1 3" id="KW-0963">Cytoplasm</keyword>
<dbReference type="PROSITE" id="PS50084">
    <property type="entry name" value="KH_TYPE_1"/>
    <property type="match status" value="1"/>
</dbReference>
<evidence type="ECO:0000256" key="2">
    <source>
        <dbReference type="ARBA" id="ARBA00022884"/>
    </source>
</evidence>
<dbReference type="GO" id="GO:0008360">
    <property type="term" value="P:regulation of cell shape"/>
    <property type="evidence" value="ECO:0007669"/>
    <property type="project" value="UniProtKB-KW"/>
</dbReference>
<dbReference type="PANTHER" id="PTHR34654">
    <property type="entry name" value="UPF0109 PROTEIN SCO5592"/>
    <property type="match status" value="1"/>
</dbReference>
<name>A0A1J4RR76_9BACT</name>
<comment type="subunit">
    <text evidence="3">Forms a complex with KhpB.</text>
</comment>
<comment type="function">
    <text evidence="3">A probable RNA chaperone. Forms a complex with KhpB which binds to cellular RNA and controls its expression. Plays a role in peptidoglycan (PG) homeostasis and cell length regulation.</text>
</comment>
<evidence type="ECO:0000313" key="6">
    <source>
        <dbReference type="Proteomes" id="UP000182753"/>
    </source>
</evidence>
<keyword evidence="3" id="KW-0133">Cell shape</keyword>
<dbReference type="Gene3D" id="3.30.300.20">
    <property type="match status" value="1"/>
</dbReference>
<dbReference type="GO" id="GO:0003723">
    <property type="term" value="F:RNA binding"/>
    <property type="evidence" value="ECO:0007669"/>
    <property type="project" value="UniProtKB-UniRule"/>
</dbReference>
<dbReference type="InterPro" id="IPR009019">
    <property type="entry name" value="KH_sf_prok-type"/>
</dbReference>
<dbReference type="Proteomes" id="UP000182753">
    <property type="component" value="Unassembled WGS sequence"/>
</dbReference>
<accession>A0A1J4RR76</accession>
<comment type="caution">
    <text evidence="5">The sequence shown here is derived from an EMBL/GenBank/DDBJ whole genome shotgun (WGS) entry which is preliminary data.</text>
</comment>
<reference evidence="5 6" key="1">
    <citation type="journal article" date="2016" name="Environ. Microbiol.">
        <title>Genomic resolution of a cold subsurface aquifer community provides metabolic insights for novel microbes adapted to high CO concentrations.</title>
        <authorList>
            <person name="Probst A.J."/>
            <person name="Castelle C.J."/>
            <person name="Singh A."/>
            <person name="Brown C.T."/>
            <person name="Anantharaman K."/>
            <person name="Sharon I."/>
            <person name="Hug L.A."/>
            <person name="Burstein D."/>
            <person name="Emerson J.B."/>
            <person name="Thomas B.C."/>
            <person name="Banfield J.F."/>
        </authorList>
    </citation>
    <scope>NUCLEOTIDE SEQUENCE [LARGE SCALE GENOMIC DNA]</scope>
    <source>
        <strain evidence="5">CG1_02_42_45</strain>
    </source>
</reference>
<dbReference type="HAMAP" id="MF_00088">
    <property type="entry name" value="KhpA"/>
    <property type="match status" value="1"/>
</dbReference>
<dbReference type="EMBL" id="MNUJ01000022">
    <property type="protein sequence ID" value="OIN89873.1"/>
    <property type="molecule type" value="Genomic_DNA"/>
</dbReference>
<keyword evidence="3" id="KW-0143">Chaperone</keyword>
<feature type="compositionally biased region" description="Acidic residues" evidence="4">
    <location>
        <begin position="119"/>
        <end position="129"/>
    </location>
</feature>
<dbReference type="GO" id="GO:0009252">
    <property type="term" value="P:peptidoglycan biosynthetic process"/>
    <property type="evidence" value="ECO:0007669"/>
    <property type="project" value="UniProtKB-UniRule"/>
</dbReference>
<dbReference type="Pfam" id="PF13083">
    <property type="entry name" value="KH_KhpA-B"/>
    <property type="match status" value="1"/>
</dbReference>
<gene>
    <name evidence="3" type="primary">khpA</name>
    <name evidence="5" type="ORF">AUJ40_01085</name>
</gene>
<comment type="similarity">
    <text evidence="3">Belongs to the KhpA RNA-binding protein family.</text>
</comment>
<dbReference type="GO" id="GO:0071555">
    <property type="term" value="P:cell wall organization"/>
    <property type="evidence" value="ECO:0007669"/>
    <property type="project" value="UniProtKB-KW"/>
</dbReference>
<keyword evidence="3" id="KW-0961">Cell wall biogenesis/degradation</keyword>
<proteinExistence type="inferred from homology"/>
<feature type="compositionally biased region" description="Basic and acidic residues" evidence="4">
    <location>
        <begin position="103"/>
        <end position="118"/>
    </location>
</feature>
<dbReference type="PANTHER" id="PTHR34654:SF1">
    <property type="entry name" value="RNA-BINDING PROTEIN KHPA"/>
    <property type="match status" value="1"/>
</dbReference>
<feature type="compositionally biased region" description="Basic and acidic residues" evidence="4">
    <location>
        <begin position="80"/>
        <end position="94"/>
    </location>
</feature>
<evidence type="ECO:0000256" key="3">
    <source>
        <dbReference type="HAMAP-Rule" id="MF_00088"/>
    </source>
</evidence>
<comment type="subcellular location">
    <subcellularLocation>
        <location evidence="3">Cytoplasm</location>
    </subcellularLocation>
</comment>